<dbReference type="PANTHER" id="PTHR43861:SF3">
    <property type="entry name" value="PUTATIVE (AFU_ORTHOLOGUE AFUA_2G14390)-RELATED"/>
    <property type="match status" value="1"/>
</dbReference>
<dbReference type="RefSeq" id="WP_214186958.1">
    <property type="nucleotide sequence ID" value="NZ_JAHCZI010000008.1"/>
</dbReference>
<dbReference type="CDD" id="cd02440">
    <property type="entry name" value="AdoMet_MTases"/>
    <property type="match status" value="1"/>
</dbReference>
<name>A0A9W6LC04_9BACT</name>
<evidence type="ECO:0000259" key="2">
    <source>
        <dbReference type="Pfam" id="PF13649"/>
    </source>
</evidence>
<accession>A0A9W6LC04</accession>
<evidence type="ECO:0000313" key="4">
    <source>
        <dbReference type="Proteomes" id="UP001144352"/>
    </source>
</evidence>
<keyword evidence="1" id="KW-0808">Transferase</keyword>
<dbReference type="Pfam" id="PF13649">
    <property type="entry name" value="Methyltransf_25"/>
    <property type="match status" value="1"/>
</dbReference>
<dbReference type="EMBL" id="BSDS01000001">
    <property type="protein sequence ID" value="GLI37379.1"/>
    <property type="molecule type" value="Genomic_DNA"/>
</dbReference>
<reference evidence="3" key="1">
    <citation type="submission" date="2022-12" db="EMBL/GenBank/DDBJ databases">
        <title>Reference genome sequencing for broad-spectrum identification of bacterial and archaeal isolates by mass spectrometry.</title>
        <authorList>
            <person name="Sekiguchi Y."/>
            <person name="Tourlousse D.M."/>
        </authorList>
    </citation>
    <scope>NUCLEOTIDE SEQUENCE</scope>
    <source>
        <strain evidence="3">H2</strain>
    </source>
</reference>
<comment type="caution">
    <text evidence="3">The sequence shown here is derived from an EMBL/GenBank/DDBJ whole genome shotgun (WGS) entry which is preliminary data.</text>
</comment>
<dbReference type="SUPFAM" id="SSF53335">
    <property type="entry name" value="S-adenosyl-L-methionine-dependent methyltransferases"/>
    <property type="match status" value="1"/>
</dbReference>
<keyword evidence="4" id="KW-1185">Reference proteome</keyword>
<dbReference type="GO" id="GO:0016740">
    <property type="term" value="F:transferase activity"/>
    <property type="evidence" value="ECO:0007669"/>
    <property type="project" value="UniProtKB-KW"/>
</dbReference>
<dbReference type="PANTHER" id="PTHR43861">
    <property type="entry name" value="TRANS-ACONITATE 2-METHYLTRANSFERASE-RELATED"/>
    <property type="match status" value="1"/>
</dbReference>
<dbReference type="Proteomes" id="UP001144352">
    <property type="component" value="Unassembled WGS sequence"/>
</dbReference>
<evidence type="ECO:0000256" key="1">
    <source>
        <dbReference type="ARBA" id="ARBA00022679"/>
    </source>
</evidence>
<sequence length="260" mass="28925">MPEQDITGKSHWDNVYTDAPSDFGREWQPTGYADLCLEHMLMTHIEKTRPRTILEVGCGNSTWLPYLAKRTSARVAGIDYSEQGCELARNNLAASGVDGDIICGDIFQLNSQETGTFDFVYSLGLVEHFDSLETVIARLGQFVTPGGVLLSEVPNLLSIHGLMVYAYQPELLAKHKIVTVRQLVETYEKLQFHAIDSGAVGIFSMGIVAWGIEQRFPKLDPLILPLVRFGTKVTDRILRRGGCYRGVPLFAPFLYAVGKK</sequence>
<evidence type="ECO:0000313" key="3">
    <source>
        <dbReference type="EMBL" id="GLI37379.1"/>
    </source>
</evidence>
<feature type="domain" description="Methyltransferase" evidence="2">
    <location>
        <begin position="53"/>
        <end position="147"/>
    </location>
</feature>
<dbReference type="InterPro" id="IPR041698">
    <property type="entry name" value="Methyltransf_25"/>
</dbReference>
<organism evidence="3 4">
    <name type="scientific">Geobacter hydrogenophilus</name>
    <dbReference type="NCBI Taxonomy" id="40983"/>
    <lineage>
        <taxon>Bacteria</taxon>
        <taxon>Pseudomonadati</taxon>
        <taxon>Thermodesulfobacteriota</taxon>
        <taxon>Desulfuromonadia</taxon>
        <taxon>Geobacterales</taxon>
        <taxon>Geobacteraceae</taxon>
        <taxon>Geobacter</taxon>
    </lineage>
</organism>
<dbReference type="AlphaFoldDB" id="A0A9W6LC04"/>
<protein>
    <recommendedName>
        <fullName evidence="2">Methyltransferase domain-containing protein</fullName>
    </recommendedName>
</protein>
<gene>
    <name evidence="3" type="ORF">GHYDROH2_08800</name>
</gene>
<proteinExistence type="predicted"/>
<dbReference type="Gene3D" id="3.40.50.150">
    <property type="entry name" value="Vaccinia Virus protein VP39"/>
    <property type="match status" value="1"/>
</dbReference>
<dbReference type="InterPro" id="IPR029063">
    <property type="entry name" value="SAM-dependent_MTases_sf"/>
</dbReference>